<name>M7NNU3_PNEMU</name>
<dbReference type="Proteomes" id="UP000011958">
    <property type="component" value="Unassembled WGS sequence"/>
</dbReference>
<reference evidence="2" key="1">
    <citation type="journal article" date="2016" name="Nat. Commun.">
        <title>Genome analysis of three Pneumocystis species reveals adaptation mechanisms to life exclusively in mammalian hosts.</title>
        <authorList>
            <person name="Ma L."/>
            <person name="Chen Z."/>
            <person name="Huang D.W."/>
            <person name="Kutty G."/>
            <person name="Ishihara M."/>
            <person name="Wang H."/>
            <person name="Abouelleil A."/>
            <person name="Bishop L."/>
            <person name="Davey E."/>
            <person name="Deng R."/>
            <person name="Deng X."/>
            <person name="Fan L."/>
            <person name="Fantoni G."/>
            <person name="Fitzgerald M."/>
            <person name="Gogineni E."/>
            <person name="Goldberg J.M."/>
            <person name="Handley G."/>
            <person name="Hu X."/>
            <person name="Huber C."/>
            <person name="Jiao X."/>
            <person name="Jones K."/>
            <person name="Levin J.Z."/>
            <person name="Liu Y."/>
            <person name="Macdonald P."/>
            <person name="Melnikov A."/>
            <person name="Raley C."/>
            <person name="Sassi M."/>
            <person name="Sherman B.T."/>
            <person name="Song X."/>
            <person name="Sykes S."/>
            <person name="Tran B."/>
            <person name="Walsh L."/>
            <person name="Xia Y."/>
            <person name="Yang J."/>
            <person name="Young S."/>
            <person name="Zeng Q."/>
            <person name="Zheng X."/>
            <person name="Stephens R."/>
            <person name="Nusbaum C."/>
            <person name="Birren B.W."/>
            <person name="Azadi P."/>
            <person name="Lempicki R.A."/>
            <person name="Cuomo C.A."/>
            <person name="Kovacs J.A."/>
        </authorList>
    </citation>
    <scope>NUCLEOTIDE SEQUENCE [LARGE SCALE GENOMIC DNA]</scope>
    <source>
        <strain evidence="2">B123</strain>
    </source>
</reference>
<sequence>MDEQTKSRGFKTISNNIDWTILATEIPIEGEEIFQKVERMKQILYVLKNGSVKENIDVVEFEIIKIVEKICIVMRPINEMRQFDALGK</sequence>
<comment type="caution">
    <text evidence="1">The sequence shown here is derived from an EMBL/GenBank/DDBJ whole genome shotgun (WGS) entry which is preliminary data.</text>
</comment>
<dbReference type="VEuPathDB" id="FungiDB:PNEG_02931"/>
<dbReference type="AlphaFoldDB" id="M7NNU3"/>
<evidence type="ECO:0000313" key="1">
    <source>
        <dbReference type="EMBL" id="EMR08761.1"/>
    </source>
</evidence>
<accession>M7NNU3</accession>
<protein>
    <submittedName>
        <fullName evidence="1">Uncharacterized protein</fullName>
    </submittedName>
</protein>
<proteinExistence type="predicted"/>
<dbReference type="GeneID" id="19896618"/>
<keyword evidence="2" id="KW-1185">Reference proteome</keyword>
<dbReference type="EMBL" id="AFWA02000014">
    <property type="protein sequence ID" value="EMR08761.1"/>
    <property type="molecule type" value="Genomic_DNA"/>
</dbReference>
<evidence type="ECO:0000313" key="2">
    <source>
        <dbReference type="Proteomes" id="UP000011958"/>
    </source>
</evidence>
<organism evidence="1 2">
    <name type="scientific">Pneumocystis murina (strain B123)</name>
    <name type="common">Mouse pneumocystis pneumonia agent</name>
    <name type="synonym">Pneumocystis carinii f. sp. muris</name>
    <dbReference type="NCBI Taxonomy" id="1069680"/>
    <lineage>
        <taxon>Eukaryota</taxon>
        <taxon>Fungi</taxon>
        <taxon>Dikarya</taxon>
        <taxon>Ascomycota</taxon>
        <taxon>Taphrinomycotina</taxon>
        <taxon>Pneumocystomycetes</taxon>
        <taxon>Pneumocystaceae</taxon>
        <taxon>Pneumocystis</taxon>
    </lineage>
</organism>
<dbReference type="RefSeq" id="XP_007874976.1">
    <property type="nucleotide sequence ID" value="XM_007876785.1"/>
</dbReference>
<dbReference type="HOGENOM" id="CLU_2470028_0_0_1"/>
<gene>
    <name evidence="1" type="ORF">PNEG_02931</name>
</gene>